<keyword evidence="2" id="KW-1185">Reference proteome</keyword>
<evidence type="ECO:0000313" key="1">
    <source>
        <dbReference type="EMBL" id="KAH7833536.1"/>
    </source>
</evidence>
<dbReference type="Proteomes" id="UP000828048">
    <property type="component" value="Chromosome 2"/>
</dbReference>
<proteinExistence type="predicted"/>
<accession>A0ACB7WYE0</accession>
<organism evidence="1 2">
    <name type="scientific">Vaccinium darrowii</name>
    <dbReference type="NCBI Taxonomy" id="229202"/>
    <lineage>
        <taxon>Eukaryota</taxon>
        <taxon>Viridiplantae</taxon>
        <taxon>Streptophyta</taxon>
        <taxon>Embryophyta</taxon>
        <taxon>Tracheophyta</taxon>
        <taxon>Spermatophyta</taxon>
        <taxon>Magnoliopsida</taxon>
        <taxon>eudicotyledons</taxon>
        <taxon>Gunneridae</taxon>
        <taxon>Pentapetalae</taxon>
        <taxon>asterids</taxon>
        <taxon>Ericales</taxon>
        <taxon>Ericaceae</taxon>
        <taxon>Vaccinioideae</taxon>
        <taxon>Vaccinieae</taxon>
        <taxon>Vaccinium</taxon>
    </lineage>
</organism>
<dbReference type="EMBL" id="CM037152">
    <property type="protein sequence ID" value="KAH7833536.1"/>
    <property type="molecule type" value="Genomic_DNA"/>
</dbReference>
<comment type="caution">
    <text evidence="1">The sequence shown here is derived from an EMBL/GenBank/DDBJ whole genome shotgun (WGS) entry which is preliminary data.</text>
</comment>
<reference evidence="1 2" key="1">
    <citation type="journal article" date="2021" name="Hortic Res">
        <title>High-quality reference genome and annotation aids understanding of berry development for evergreen blueberry (Vaccinium darrowii).</title>
        <authorList>
            <person name="Yu J."/>
            <person name="Hulse-Kemp A.M."/>
            <person name="Babiker E."/>
            <person name="Staton M."/>
        </authorList>
    </citation>
    <scope>NUCLEOTIDE SEQUENCE [LARGE SCALE GENOMIC DNA]</scope>
    <source>
        <strain evidence="2">cv. NJ 8807/NJ 8810</strain>
        <tissue evidence="1">Young leaf</tissue>
    </source>
</reference>
<sequence length="185" mass="20616">MNGSDRSYPRVSYCVLYSTIYLSVQAELFYHNSQGRSHKILLKDLNDSSVAWISELEEMASPDVKLMNEEIDDDIMDEGAEFVLPEHFSVKNDNEVLGKRKKQTTVGGGDGLVANKRTECWNHFHLLTDKAAVAMAAAAVQVYHSSFVDDEGITKACGCSLLPLKRHIKGFCCVDLEGLMIQIIL</sequence>
<name>A0ACB7WYE0_9ERIC</name>
<protein>
    <submittedName>
        <fullName evidence="1">Uncharacterized protein</fullName>
    </submittedName>
</protein>
<evidence type="ECO:0000313" key="2">
    <source>
        <dbReference type="Proteomes" id="UP000828048"/>
    </source>
</evidence>
<gene>
    <name evidence="1" type="ORF">Vadar_007314</name>
</gene>